<dbReference type="GO" id="GO:0005886">
    <property type="term" value="C:plasma membrane"/>
    <property type="evidence" value="ECO:0007669"/>
    <property type="project" value="TreeGrafter"/>
</dbReference>
<feature type="region of interest" description="Disordered" evidence="1">
    <location>
        <begin position="341"/>
        <end position="365"/>
    </location>
</feature>
<dbReference type="InterPro" id="IPR007844">
    <property type="entry name" value="AsmA"/>
</dbReference>
<dbReference type="Proteomes" id="UP000193200">
    <property type="component" value="Unassembled WGS sequence"/>
</dbReference>
<dbReference type="EMBL" id="FWFR01000002">
    <property type="protein sequence ID" value="SLN59903.1"/>
    <property type="molecule type" value="Genomic_DNA"/>
</dbReference>
<feature type="compositionally biased region" description="Gly residues" evidence="1">
    <location>
        <begin position="649"/>
        <end position="659"/>
    </location>
</feature>
<feature type="domain" description="AsmA" evidence="2">
    <location>
        <begin position="1"/>
        <end position="182"/>
    </location>
</feature>
<dbReference type="InParanoid" id="A0A1Y5TGJ3"/>
<name>A0A1Y5TGJ3_9PROT</name>
<evidence type="ECO:0000259" key="2">
    <source>
        <dbReference type="Pfam" id="PF05170"/>
    </source>
</evidence>
<feature type="region of interest" description="Disordered" evidence="1">
    <location>
        <begin position="649"/>
        <end position="682"/>
    </location>
</feature>
<dbReference type="PANTHER" id="PTHR30441">
    <property type="entry name" value="DUF748 DOMAIN-CONTAINING PROTEIN"/>
    <property type="match status" value="1"/>
</dbReference>
<evidence type="ECO:0000313" key="3">
    <source>
        <dbReference type="EMBL" id="SLN59903.1"/>
    </source>
</evidence>
<protein>
    <submittedName>
        <fullName evidence="3">Putative assembly protein</fullName>
    </submittedName>
</protein>
<evidence type="ECO:0000256" key="1">
    <source>
        <dbReference type="SAM" id="MobiDB-lite"/>
    </source>
</evidence>
<dbReference type="GO" id="GO:0090313">
    <property type="term" value="P:regulation of protein targeting to membrane"/>
    <property type="evidence" value="ECO:0007669"/>
    <property type="project" value="TreeGrafter"/>
</dbReference>
<organism evidence="3 4">
    <name type="scientific">Oceanibacterium hippocampi</name>
    <dbReference type="NCBI Taxonomy" id="745714"/>
    <lineage>
        <taxon>Bacteria</taxon>
        <taxon>Pseudomonadati</taxon>
        <taxon>Pseudomonadota</taxon>
        <taxon>Alphaproteobacteria</taxon>
        <taxon>Sneathiellales</taxon>
        <taxon>Sneathiellaceae</taxon>
        <taxon>Oceanibacterium</taxon>
    </lineage>
</organism>
<dbReference type="AlphaFoldDB" id="A0A1Y5TGJ3"/>
<sequence>MKKLLIGLLVLVVIVVAAAVILPFVIPIETIREQVIVRAKEATGRDLAIDGDFSLSLLPRLELQATDVRFANAPGQEPADMVRLKELGIELEVLPLLSGNVKLGRFVLVEPDIHLAVDKAGKPNWAFGTPGEAPAAESGAGGVGGPSEISLGEVRIVDGRVIYDDQSTGQKVVLEQINFDVALTGLDSPFKASGSLVQNGEKLELAIDSPTIRPILENGTSEIVMNLKSAVVTAGYAGTVTVGKAPRVTGDVDLEIPSLTALAAWAGQPLEADFATPLAFAVKGALDATGQKVSFNEATIAFDDIKGTGDLAVALGGARPALSGRLDLGLVDVNPYLPKEKADAAGSGGQGSGTTSGSGGKAAAAGWSDEPMDFSGLGAADVDFKLSVEGLHVQELKIGRSALAMTLKNAVLGVDLSELNLYGGKGQGKIGLDASKAVPALSEQFVLEGIQAQPLLTDAAGFEKLEGTGRIEVAVTASGKSQRAMVESLNGKGAIKFENGSINGINLAAMVRNVTTAFSGGGGEQKTDFAELSGTFTITDGQLENKDMVLLNPLIRVNGAGTSDLPARTVNYRVTPKVVASLEGQGGATDKKGLAVPVIIEGPWDNLSYRPDMEGVVKDLVKDPGAAVDSVKDTLKGVKEGGAAGALGKVLQGGDGGAATSGSGEAPAKPDVKKTLKNLLGN</sequence>
<dbReference type="RefSeq" id="WP_085883973.1">
    <property type="nucleotide sequence ID" value="NZ_FWFR01000002.1"/>
</dbReference>
<evidence type="ECO:0000313" key="4">
    <source>
        <dbReference type="Proteomes" id="UP000193200"/>
    </source>
</evidence>
<dbReference type="Pfam" id="PF05170">
    <property type="entry name" value="AsmA"/>
    <property type="match status" value="2"/>
</dbReference>
<accession>A0A1Y5TGJ3</accession>
<proteinExistence type="predicted"/>
<gene>
    <name evidence="3" type="ORF">OCH7691_02639</name>
</gene>
<feature type="domain" description="AsmA" evidence="2">
    <location>
        <begin position="308"/>
        <end position="547"/>
    </location>
</feature>
<feature type="compositionally biased region" description="Gly residues" evidence="1">
    <location>
        <begin position="346"/>
        <end position="360"/>
    </location>
</feature>
<reference evidence="3 4" key="1">
    <citation type="submission" date="2017-03" db="EMBL/GenBank/DDBJ databases">
        <authorList>
            <person name="Afonso C.L."/>
            <person name="Miller P.J."/>
            <person name="Scott M.A."/>
            <person name="Spackman E."/>
            <person name="Goraichik I."/>
            <person name="Dimitrov K.M."/>
            <person name="Suarez D.L."/>
            <person name="Swayne D.E."/>
        </authorList>
    </citation>
    <scope>NUCLEOTIDE SEQUENCE [LARGE SCALE GENOMIC DNA]</scope>
    <source>
        <strain evidence="3 4">CECT 7691</strain>
    </source>
</reference>
<dbReference type="InterPro" id="IPR052894">
    <property type="entry name" value="AsmA-related"/>
</dbReference>
<dbReference type="OrthoDB" id="225437at2"/>
<keyword evidence="4" id="KW-1185">Reference proteome</keyword>
<dbReference type="PANTHER" id="PTHR30441:SF4">
    <property type="entry name" value="PROTEIN ASMA"/>
    <property type="match status" value="1"/>
</dbReference>